<reference evidence="2" key="1">
    <citation type="journal article" date="2008" name="Nat. Genet.">
        <title>The Pristionchus pacificus genome provides a unique perspective on nematode lifestyle and parasitism.</title>
        <authorList>
            <person name="Dieterich C."/>
            <person name="Clifton S.W."/>
            <person name="Schuster L.N."/>
            <person name="Chinwalla A."/>
            <person name="Delehaunty K."/>
            <person name="Dinkelacker I."/>
            <person name="Fulton L."/>
            <person name="Fulton R."/>
            <person name="Godfrey J."/>
            <person name="Minx P."/>
            <person name="Mitreva M."/>
            <person name="Roeseler W."/>
            <person name="Tian H."/>
            <person name="Witte H."/>
            <person name="Yang S.P."/>
            <person name="Wilson R.K."/>
            <person name="Sommer R.J."/>
        </authorList>
    </citation>
    <scope>NUCLEOTIDE SEQUENCE [LARGE SCALE GENOMIC DNA]</scope>
    <source>
        <strain evidence="2">PS312</strain>
    </source>
</reference>
<keyword evidence="2" id="KW-1185">Reference proteome</keyword>
<dbReference type="EnsemblMetazoa" id="PPA37528.1">
    <property type="protein sequence ID" value="PPA37528.1"/>
    <property type="gene ID" value="WBGene00275897"/>
</dbReference>
<evidence type="ECO:0000313" key="1">
    <source>
        <dbReference type="EnsemblMetazoa" id="PPA37528.1"/>
    </source>
</evidence>
<accession>A0A8R1US90</accession>
<sequence length="145" mass="16679">MFHACDNPFTLYQKFRARHGTKSGQKSIIREDFGAHKLNIDSVKSKMKCLNLFLEQYGVAKDILVESFLIGLLNACRRLKLHYATEITAAEIYAMYTCLEKCRKCRKENNSFRFLHSLLTFIHYIREGSAKTISVDFGGTTSELL</sequence>
<proteinExistence type="predicted"/>
<reference evidence="1" key="2">
    <citation type="submission" date="2022-06" db="UniProtKB">
        <authorList>
            <consortium name="EnsemblMetazoa"/>
        </authorList>
    </citation>
    <scope>IDENTIFICATION</scope>
    <source>
        <strain evidence="1">PS312</strain>
    </source>
</reference>
<gene>
    <name evidence="1" type="primary">WBGene00275897</name>
</gene>
<evidence type="ECO:0000313" key="2">
    <source>
        <dbReference type="Proteomes" id="UP000005239"/>
    </source>
</evidence>
<protein>
    <submittedName>
        <fullName evidence="1">Uncharacterized protein</fullName>
    </submittedName>
</protein>
<name>A0A8R1US90_PRIPA</name>
<dbReference type="AlphaFoldDB" id="A0A8R1US90"/>
<organism evidence="1 2">
    <name type="scientific">Pristionchus pacificus</name>
    <name type="common">Parasitic nematode worm</name>
    <dbReference type="NCBI Taxonomy" id="54126"/>
    <lineage>
        <taxon>Eukaryota</taxon>
        <taxon>Metazoa</taxon>
        <taxon>Ecdysozoa</taxon>
        <taxon>Nematoda</taxon>
        <taxon>Chromadorea</taxon>
        <taxon>Rhabditida</taxon>
        <taxon>Rhabditina</taxon>
        <taxon>Diplogasteromorpha</taxon>
        <taxon>Diplogasteroidea</taxon>
        <taxon>Neodiplogasteridae</taxon>
        <taxon>Pristionchus</taxon>
    </lineage>
</organism>
<dbReference type="Proteomes" id="UP000005239">
    <property type="component" value="Unassembled WGS sequence"/>
</dbReference>